<name>A0AAD7VFI0_QUISA</name>
<protein>
    <submittedName>
        <fullName evidence="1">Disease resistance protein</fullName>
    </submittedName>
</protein>
<dbReference type="InterPro" id="IPR032675">
    <property type="entry name" value="LRR_dom_sf"/>
</dbReference>
<evidence type="ECO:0000313" key="1">
    <source>
        <dbReference type="EMBL" id="KAJ7973778.1"/>
    </source>
</evidence>
<dbReference type="EMBL" id="JARAOO010000003">
    <property type="protein sequence ID" value="KAJ7973778.1"/>
    <property type="molecule type" value="Genomic_DNA"/>
</dbReference>
<reference evidence="1" key="1">
    <citation type="journal article" date="2023" name="Science">
        <title>Elucidation of the pathway for biosynthesis of saponin adjuvants from the soapbark tree.</title>
        <authorList>
            <person name="Reed J."/>
            <person name="Orme A."/>
            <person name="El-Demerdash A."/>
            <person name="Owen C."/>
            <person name="Martin L.B.B."/>
            <person name="Misra R.C."/>
            <person name="Kikuchi S."/>
            <person name="Rejzek M."/>
            <person name="Martin A.C."/>
            <person name="Harkess A."/>
            <person name="Leebens-Mack J."/>
            <person name="Louveau T."/>
            <person name="Stephenson M.J."/>
            <person name="Osbourn A."/>
        </authorList>
    </citation>
    <scope>NUCLEOTIDE SEQUENCE</scope>
    <source>
        <strain evidence="1">S10</strain>
    </source>
</reference>
<dbReference type="Gene3D" id="3.80.10.10">
    <property type="entry name" value="Ribonuclease Inhibitor"/>
    <property type="match status" value="1"/>
</dbReference>
<dbReference type="AlphaFoldDB" id="A0AAD7VFI0"/>
<gene>
    <name evidence="1" type="ORF">O6P43_003959</name>
</gene>
<sequence length="79" mass="8998">MEEGAMPRLCRLSIYTCTKLKKLPDSLPSLTALRQLEIVCMPTEFTEKIKTGGEDYYKVQHIPFLSVGATLPDEEHAWQ</sequence>
<comment type="caution">
    <text evidence="1">The sequence shown here is derived from an EMBL/GenBank/DDBJ whole genome shotgun (WGS) entry which is preliminary data.</text>
</comment>
<evidence type="ECO:0000313" key="2">
    <source>
        <dbReference type="Proteomes" id="UP001163823"/>
    </source>
</evidence>
<organism evidence="1 2">
    <name type="scientific">Quillaja saponaria</name>
    <name type="common">Soap bark tree</name>
    <dbReference type="NCBI Taxonomy" id="32244"/>
    <lineage>
        <taxon>Eukaryota</taxon>
        <taxon>Viridiplantae</taxon>
        <taxon>Streptophyta</taxon>
        <taxon>Embryophyta</taxon>
        <taxon>Tracheophyta</taxon>
        <taxon>Spermatophyta</taxon>
        <taxon>Magnoliopsida</taxon>
        <taxon>eudicotyledons</taxon>
        <taxon>Gunneridae</taxon>
        <taxon>Pentapetalae</taxon>
        <taxon>rosids</taxon>
        <taxon>fabids</taxon>
        <taxon>Fabales</taxon>
        <taxon>Quillajaceae</taxon>
        <taxon>Quillaja</taxon>
    </lineage>
</organism>
<dbReference type="Proteomes" id="UP001163823">
    <property type="component" value="Chromosome 3"/>
</dbReference>
<proteinExistence type="predicted"/>
<keyword evidence="2" id="KW-1185">Reference proteome</keyword>
<accession>A0AAD7VFI0</accession>
<dbReference type="KEGG" id="qsa:O6P43_003959"/>